<name>A0A8J2SF66_9STRA</name>
<reference evidence="2" key="1">
    <citation type="submission" date="2021-11" db="EMBL/GenBank/DDBJ databases">
        <authorList>
            <consortium name="Genoscope - CEA"/>
            <person name="William W."/>
        </authorList>
    </citation>
    <scope>NUCLEOTIDE SEQUENCE</scope>
</reference>
<feature type="transmembrane region" description="Helical" evidence="1">
    <location>
        <begin position="421"/>
        <end position="440"/>
    </location>
</feature>
<feature type="transmembrane region" description="Helical" evidence="1">
    <location>
        <begin position="71"/>
        <end position="90"/>
    </location>
</feature>
<protein>
    <recommendedName>
        <fullName evidence="4">Amino acid transporter transmembrane domain-containing protein</fullName>
    </recommendedName>
</protein>
<feature type="transmembrane region" description="Helical" evidence="1">
    <location>
        <begin position="151"/>
        <end position="170"/>
    </location>
</feature>
<feature type="transmembrane region" description="Helical" evidence="1">
    <location>
        <begin position="298"/>
        <end position="319"/>
    </location>
</feature>
<evidence type="ECO:0008006" key="4">
    <source>
        <dbReference type="Google" id="ProtNLM"/>
    </source>
</evidence>
<feature type="transmembrane region" description="Helical" evidence="1">
    <location>
        <begin position="396"/>
        <end position="415"/>
    </location>
</feature>
<dbReference type="PANTHER" id="PTHR16189">
    <property type="entry name" value="TRANSMEMBRANE PROTEIN 104-RELATED"/>
    <property type="match status" value="1"/>
</dbReference>
<dbReference type="Proteomes" id="UP000789595">
    <property type="component" value="Unassembled WGS sequence"/>
</dbReference>
<keyword evidence="3" id="KW-1185">Reference proteome</keyword>
<evidence type="ECO:0000313" key="3">
    <source>
        <dbReference type="Proteomes" id="UP000789595"/>
    </source>
</evidence>
<feature type="transmembrane region" description="Helical" evidence="1">
    <location>
        <begin position="42"/>
        <end position="65"/>
    </location>
</feature>
<feature type="transmembrane region" description="Helical" evidence="1">
    <location>
        <begin position="350"/>
        <end position="376"/>
    </location>
</feature>
<dbReference type="OrthoDB" id="294541at2759"/>
<keyword evidence="1" id="KW-0472">Membrane</keyword>
<proteinExistence type="predicted"/>
<comment type="caution">
    <text evidence="2">The sequence shown here is derived from an EMBL/GenBank/DDBJ whole genome shotgun (WGS) entry which is preliminary data.</text>
</comment>
<organism evidence="2 3">
    <name type="scientific">Pelagomonas calceolata</name>
    <dbReference type="NCBI Taxonomy" id="35677"/>
    <lineage>
        <taxon>Eukaryota</taxon>
        <taxon>Sar</taxon>
        <taxon>Stramenopiles</taxon>
        <taxon>Ochrophyta</taxon>
        <taxon>Pelagophyceae</taxon>
        <taxon>Pelagomonadales</taxon>
        <taxon>Pelagomonadaceae</taxon>
        <taxon>Pelagomonas</taxon>
    </lineage>
</organism>
<feature type="transmembrane region" description="Helical" evidence="1">
    <location>
        <begin position="221"/>
        <end position="242"/>
    </location>
</feature>
<keyword evidence="1" id="KW-0812">Transmembrane</keyword>
<accession>A0A8J2SF66</accession>
<dbReference type="PANTHER" id="PTHR16189:SF2">
    <property type="entry name" value="AMINO ACID TRANSPORTER TRANSMEMBRANE DOMAIN-CONTAINING PROTEIN"/>
    <property type="match status" value="1"/>
</dbReference>
<keyword evidence="1" id="KW-1133">Transmembrane helix</keyword>
<dbReference type="AlphaFoldDB" id="A0A8J2SF66"/>
<sequence length="488" mass="52639">MDSFLRWWRGGSRGERRTINTTPLPQRYELYHRKRRNEGVSLIAACCIAFNLVMGSGFLALPAAVARCGLILSPITMGVVCLVMLTSLAWEAEAMARAEALEARALRGQSSSPSLLSRVRRPSLSDRTFEVCELCRIFCGKKLEMAYAGTFLLYYLATLWAYAFVFAEALSTFSPLFGHEACKHDVACVTYRKCTFIFGILAVPLSILEPGEQISFQMVMSVMRVVIVVLMASTALLSAYGVDFGPGFGPGAATSTAPFVRFAGLGRLLPATVFAQNMGGQVPLVAREMRDRDDLNKALCAGLAGSFVLYSILAVSVAYSFGSIAKAANCQWDAFGVGIPYSVLLDGIRWLVVLFPAVDVFSVYPLNVSIAADTLVTLFAGDRADRAQRQVGYRRAMRACVALPPIIGAGCMANLTAMIDTAGILVFLICCGFPPLLSVLGQRKCRAAFGDGRLDTTRYTPDGGRTWPKYAVAAFGTVAFVIAVGTPG</sequence>
<feature type="transmembrane region" description="Helical" evidence="1">
    <location>
        <begin position="190"/>
        <end position="209"/>
    </location>
</feature>
<evidence type="ECO:0000256" key="1">
    <source>
        <dbReference type="SAM" id="Phobius"/>
    </source>
</evidence>
<gene>
    <name evidence="2" type="ORF">PECAL_1P29900</name>
</gene>
<dbReference type="EMBL" id="CAKKNE010000001">
    <property type="protein sequence ID" value="CAH0366494.1"/>
    <property type="molecule type" value="Genomic_DNA"/>
</dbReference>
<evidence type="ECO:0000313" key="2">
    <source>
        <dbReference type="EMBL" id="CAH0366494.1"/>
    </source>
</evidence>